<dbReference type="AlphaFoldDB" id="A0A132NBV7"/>
<evidence type="ECO:0000313" key="3">
    <source>
        <dbReference type="Proteomes" id="UP000243024"/>
    </source>
</evidence>
<dbReference type="RefSeq" id="WP_066201979.1">
    <property type="nucleotide sequence ID" value="NZ_CBCSAS010000098.1"/>
</dbReference>
<keyword evidence="3" id="KW-1185">Reference proteome</keyword>
<organism evidence="2 3">
    <name type="scientific">Hydrogenibacillus schlegelii</name>
    <name type="common">Bacillus schlegelii</name>
    <dbReference type="NCBI Taxonomy" id="1484"/>
    <lineage>
        <taxon>Bacteria</taxon>
        <taxon>Bacillati</taxon>
        <taxon>Bacillota</taxon>
        <taxon>Bacilli</taxon>
        <taxon>Bacillales</taxon>
        <taxon>Bacillales Family X. Incertae Sedis</taxon>
        <taxon>Hydrogenibacillus</taxon>
    </lineage>
</organism>
<accession>A0A132NBV7</accession>
<feature type="transmembrane region" description="Helical" evidence="1">
    <location>
        <begin position="20"/>
        <end position="41"/>
    </location>
</feature>
<sequence>MILDLIGALPWDLVRENLVGGLPGLVLGGVIGVLFAGISLAAIGQIHLAPDHFLTLAGAAAASVVSGIVTWFLTLYLTIRIGYPFNRVTR</sequence>
<comment type="caution">
    <text evidence="2">The sequence shown here is derived from an EMBL/GenBank/DDBJ whole genome shotgun (WGS) entry which is preliminary data.</text>
</comment>
<dbReference type="STRING" id="1484.SA87_00935"/>
<evidence type="ECO:0000313" key="2">
    <source>
        <dbReference type="EMBL" id="OAR03977.1"/>
    </source>
</evidence>
<gene>
    <name evidence="2" type="ORF">SA87_00935</name>
</gene>
<proteinExistence type="predicted"/>
<name>A0A132NBV7_HYDSH</name>
<protein>
    <submittedName>
        <fullName evidence="2">Uncharacterized protein</fullName>
    </submittedName>
</protein>
<keyword evidence="1" id="KW-0812">Transmembrane</keyword>
<dbReference type="EMBL" id="JXBB01000031">
    <property type="protein sequence ID" value="OAR03977.1"/>
    <property type="molecule type" value="Genomic_DNA"/>
</dbReference>
<dbReference type="Proteomes" id="UP000243024">
    <property type="component" value="Unassembled WGS sequence"/>
</dbReference>
<keyword evidence="1" id="KW-1133">Transmembrane helix</keyword>
<keyword evidence="1" id="KW-0472">Membrane</keyword>
<evidence type="ECO:0000256" key="1">
    <source>
        <dbReference type="SAM" id="Phobius"/>
    </source>
</evidence>
<reference evidence="2 3" key="1">
    <citation type="submission" date="2015-09" db="EMBL/GenBank/DDBJ databases">
        <title>Draft genome sequence of Hydrogenibacillus schlegelii DSM 2000.</title>
        <authorList>
            <person name="Hemp J."/>
        </authorList>
    </citation>
    <scope>NUCLEOTIDE SEQUENCE [LARGE SCALE GENOMIC DNA]</scope>
    <source>
        <strain evidence="2 3">MA 48</strain>
    </source>
</reference>
<feature type="transmembrane region" description="Helical" evidence="1">
    <location>
        <begin position="53"/>
        <end position="79"/>
    </location>
</feature>